<protein>
    <recommendedName>
        <fullName evidence="3">Terpene synthase</fullName>
    </recommendedName>
</protein>
<name>A0ABW8IU83_9GAMM</name>
<dbReference type="Proteomes" id="UP001620405">
    <property type="component" value="Unassembled WGS sequence"/>
</dbReference>
<reference evidence="1 2" key="1">
    <citation type="submission" date="2020-10" db="EMBL/GenBank/DDBJ databases">
        <title>Phylogeny of dyella-like bacteria.</title>
        <authorList>
            <person name="Fu J."/>
        </authorList>
    </citation>
    <scope>NUCLEOTIDE SEQUENCE [LARGE SCALE GENOMIC DNA]</scope>
    <source>
        <strain evidence="1 2">DHOB07</strain>
    </source>
</reference>
<dbReference type="SUPFAM" id="SSF48576">
    <property type="entry name" value="Terpenoid synthases"/>
    <property type="match status" value="1"/>
</dbReference>
<dbReference type="RefSeq" id="WP_284397244.1">
    <property type="nucleotide sequence ID" value="NZ_BSNQ01000003.1"/>
</dbReference>
<evidence type="ECO:0008006" key="3">
    <source>
        <dbReference type="Google" id="ProtNLM"/>
    </source>
</evidence>
<sequence>MFDRQIFAQACLPAFRRADIAQSWLHCSMFHLPKALRWKMKRNLTDTLHAKASVAPCTPKQHEIDLMHVRLSPYAHQVERETIAWMETCGLLPDARSLKKVERMAVWGYAGFSHPFGSMQELTLYSKYITLWLLWDDVVVERTSDVSLVLDGMAEAFQWDASHFRDADPYIRDIRAWKSIVDGYKSLGVSNDYVERLGRKMATWIKTAASENSSIHVSHGVSPWSHLRKRLITIGVIPTAQLLDLHIGNVDKLPAACRVVVRASAIVAIVNELVSVEKDEDRVNLVTLIQKDRECGFESAYGVVIDMYQASLTKLSALIDSLPPELKGWGVLMRHMAEGFSYWHFVCPRYNRDRIICRVPNEATEAVTRYGAPETVVAVV</sequence>
<proteinExistence type="predicted"/>
<organism evidence="1 2">
    <name type="scientific">Dyella lipolytica</name>
    <dbReference type="NCBI Taxonomy" id="1867835"/>
    <lineage>
        <taxon>Bacteria</taxon>
        <taxon>Pseudomonadati</taxon>
        <taxon>Pseudomonadota</taxon>
        <taxon>Gammaproteobacteria</taxon>
        <taxon>Lysobacterales</taxon>
        <taxon>Rhodanobacteraceae</taxon>
        <taxon>Dyella</taxon>
    </lineage>
</organism>
<keyword evidence="2" id="KW-1185">Reference proteome</keyword>
<dbReference type="Gene3D" id="1.10.600.10">
    <property type="entry name" value="Farnesyl Diphosphate Synthase"/>
    <property type="match status" value="1"/>
</dbReference>
<dbReference type="Pfam" id="PF19086">
    <property type="entry name" value="Terpene_syn_C_2"/>
    <property type="match status" value="1"/>
</dbReference>
<dbReference type="EMBL" id="JADIKG010000011">
    <property type="protein sequence ID" value="MFK2873519.1"/>
    <property type="molecule type" value="Genomic_DNA"/>
</dbReference>
<comment type="caution">
    <text evidence="1">The sequence shown here is derived from an EMBL/GenBank/DDBJ whole genome shotgun (WGS) entry which is preliminary data.</text>
</comment>
<gene>
    <name evidence="1" type="ORF">ISP13_08230</name>
</gene>
<evidence type="ECO:0000313" key="1">
    <source>
        <dbReference type="EMBL" id="MFK2873519.1"/>
    </source>
</evidence>
<evidence type="ECO:0000313" key="2">
    <source>
        <dbReference type="Proteomes" id="UP001620405"/>
    </source>
</evidence>
<dbReference type="InterPro" id="IPR008949">
    <property type="entry name" value="Isoprenoid_synthase_dom_sf"/>
</dbReference>
<accession>A0ABW8IU83</accession>